<dbReference type="OrthoDB" id="1727145at2"/>
<dbReference type="RefSeq" id="WP_012636038.1">
    <property type="nucleotide sequence ID" value="NC_011899.1"/>
</dbReference>
<dbReference type="EMBL" id="CP001098">
    <property type="protein sequence ID" value="ACL69853.1"/>
    <property type="molecule type" value="Genomic_DNA"/>
</dbReference>
<name>B8CX34_HALOH</name>
<evidence type="ECO:0000313" key="2">
    <source>
        <dbReference type="Proteomes" id="UP000000719"/>
    </source>
</evidence>
<proteinExistence type="predicted"/>
<evidence type="ECO:0000313" key="1">
    <source>
        <dbReference type="EMBL" id="ACL69853.1"/>
    </source>
</evidence>
<organism evidence="1 2">
    <name type="scientific">Halothermothrix orenii (strain H 168 / OCM 544 / DSM 9562)</name>
    <dbReference type="NCBI Taxonomy" id="373903"/>
    <lineage>
        <taxon>Bacteria</taxon>
        <taxon>Bacillati</taxon>
        <taxon>Bacillota</taxon>
        <taxon>Clostridia</taxon>
        <taxon>Halanaerobiales</taxon>
        <taxon>Halothermotrichaceae</taxon>
        <taxon>Halothermothrix</taxon>
    </lineage>
</organism>
<dbReference type="AlphaFoldDB" id="B8CX34"/>
<reference evidence="1 2" key="1">
    <citation type="journal article" date="2009" name="PLoS ONE">
        <title>Genome analysis of the anaerobic thermohalophilic bacterium Halothermothrix orenii.</title>
        <authorList>
            <person name="Mavromatis K."/>
            <person name="Ivanova N."/>
            <person name="Anderson I."/>
            <person name="Lykidis A."/>
            <person name="Hooper S.D."/>
            <person name="Sun H."/>
            <person name="Kunin V."/>
            <person name="Lapidus A."/>
            <person name="Hugenholtz P."/>
            <person name="Patel B."/>
            <person name="Kyrpides N.C."/>
        </authorList>
    </citation>
    <scope>NUCLEOTIDE SEQUENCE [LARGE SCALE GENOMIC DNA]</scope>
    <source>
        <strain evidence="2">H 168 / OCM 544 / DSM 9562</strain>
    </source>
</reference>
<dbReference type="KEGG" id="hor:Hore_10990"/>
<dbReference type="HOGENOM" id="CLU_2806510_0_0_9"/>
<accession>B8CX34</accession>
<keyword evidence="2" id="KW-1185">Reference proteome</keyword>
<protein>
    <submittedName>
        <fullName evidence="1">Uncharacterized protein</fullName>
    </submittedName>
</protein>
<sequence length="67" mass="7884">MNRKEKIDTIAKFVAAYPESTASRTILKRYYLFNNNLETSEELGIVLKSVLKDKKDDEIDFCYYLVK</sequence>
<gene>
    <name evidence="1" type="ordered locus">Hore_10990</name>
</gene>
<dbReference type="Proteomes" id="UP000000719">
    <property type="component" value="Chromosome"/>
</dbReference>
<dbReference type="STRING" id="373903.Hore_10990"/>